<dbReference type="SUPFAM" id="SSF90112">
    <property type="entry name" value="Neurotransmitter-gated ion-channel transmembrane pore"/>
    <property type="match status" value="1"/>
</dbReference>
<dbReference type="Proteomes" id="UP001152320">
    <property type="component" value="Chromosome 15"/>
</dbReference>
<keyword evidence="3 18" id="KW-0812">Transmembrane</keyword>
<evidence type="ECO:0000256" key="12">
    <source>
        <dbReference type="ARBA" id="ARBA00023180"/>
    </source>
</evidence>
<dbReference type="InterPro" id="IPR038050">
    <property type="entry name" value="Neuro_actylchol_rec"/>
</dbReference>
<dbReference type="AlphaFoldDB" id="A0A9Q1BK33"/>
<proteinExistence type="inferred from homology"/>
<keyword evidence="23" id="KW-1185">Reference proteome</keyword>
<feature type="transmembrane region" description="Helical" evidence="18">
    <location>
        <begin position="285"/>
        <end position="306"/>
    </location>
</feature>
<dbReference type="Pfam" id="PF02931">
    <property type="entry name" value="Neur_chan_LBD"/>
    <property type="match status" value="1"/>
</dbReference>
<reference evidence="22" key="1">
    <citation type="submission" date="2021-10" db="EMBL/GenBank/DDBJ databases">
        <title>Tropical sea cucumber genome reveals ecological adaptation and Cuvierian tubules defense mechanism.</title>
        <authorList>
            <person name="Chen T."/>
        </authorList>
    </citation>
    <scope>NUCLEOTIDE SEQUENCE</scope>
    <source>
        <strain evidence="22">Nanhai2018</strain>
        <tissue evidence="22">Muscle</tissue>
    </source>
</reference>
<keyword evidence="11" id="KW-0869">Chloride channel</keyword>
<evidence type="ECO:0000313" key="22">
    <source>
        <dbReference type="EMBL" id="KAJ8027935.1"/>
    </source>
</evidence>
<keyword evidence="4" id="KW-0732">Signal</keyword>
<sequence>MKEISKQFKMTRNRRIVFVVTLLTVFTWCANGQYTTTTDGLDYNVTSIVDLDVDREEQARRNVTQLLDNVLHGYNKNVRPNAGIRPTTVKVDIFALSLGPVIDLDMEFYIEVFFRQRWSDPRLNYNNTNGMDFTVLSLNTIMLESIWYPDTYILNGKKSKSHSITMPNRLFRIFPNGDILYTQRLTIVAACPMQFQKYPMDTQYCPIEFGSNSYSKDDVLYEWLTEDGTDDANLTASVDISDDIRLSQYALLSWEATSKTKESNRIGDRTILRVEFELKRNLGNFLIQTYLPCSMVVILSWISFFLNREATPARVALGIMTILSITTLGWNSRTQLPKVHYANAIDWYVLLSFGFTFAAVVEFASVNYFTKRRAGMMPGMQDDEEDDMLQAQVEQVEETLKKRKRKQKKSFSFFRSMSREHSHGARRLLNSTPSKSNQDEWTSDEDDTNLCGDIINCLSGNAEYRRRRFKSTAKDGKTFNSVSKIDEMSRIIFPVSFCLANGLFWCIYKIF</sequence>
<dbReference type="PRINTS" id="PR01079">
    <property type="entry name" value="GABAARALPHA"/>
</dbReference>
<dbReference type="GO" id="GO:0005230">
    <property type="term" value="F:extracellular ligand-gated monoatomic ion channel activity"/>
    <property type="evidence" value="ECO:0007669"/>
    <property type="project" value="InterPro"/>
</dbReference>
<gene>
    <name evidence="22" type="ORF">HOLleu_30034</name>
</gene>
<dbReference type="GO" id="GO:0045211">
    <property type="term" value="C:postsynaptic membrane"/>
    <property type="evidence" value="ECO:0007669"/>
    <property type="project" value="UniProtKB-SubCell"/>
</dbReference>
<feature type="transmembrane region" description="Helical" evidence="18">
    <location>
        <begin position="313"/>
        <end position="330"/>
    </location>
</feature>
<dbReference type="Gene3D" id="1.20.58.390">
    <property type="entry name" value="Neurotransmitter-gated ion-channel transmembrane domain"/>
    <property type="match status" value="1"/>
</dbReference>
<evidence type="ECO:0000256" key="3">
    <source>
        <dbReference type="ARBA" id="ARBA00022692"/>
    </source>
</evidence>
<evidence type="ECO:0000256" key="7">
    <source>
        <dbReference type="ARBA" id="ARBA00023065"/>
    </source>
</evidence>
<evidence type="ECO:0000256" key="5">
    <source>
        <dbReference type="ARBA" id="ARBA00022989"/>
    </source>
</evidence>
<keyword evidence="1 18" id="KW-0813">Transport</keyword>
<evidence type="ECO:0000256" key="4">
    <source>
        <dbReference type="ARBA" id="ARBA00022729"/>
    </source>
</evidence>
<dbReference type="InterPro" id="IPR006201">
    <property type="entry name" value="Neur_channel"/>
</dbReference>
<protein>
    <submittedName>
        <fullName evidence="22">Gamma-aminobutyric acid receptor subunit alpha-1</fullName>
    </submittedName>
</protein>
<keyword evidence="15" id="KW-1071">Ligand-gated ion channel</keyword>
<accession>A0A9Q1BK33</accession>
<evidence type="ECO:0000259" key="21">
    <source>
        <dbReference type="Pfam" id="PF02932"/>
    </source>
</evidence>
<evidence type="ECO:0000256" key="18">
    <source>
        <dbReference type="RuleBase" id="RU000687"/>
    </source>
</evidence>
<dbReference type="PRINTS" id="PR00252">
    <property type="entry name" value="NRIONCHANNEL"/>
</dbReference>
<dbReference type="SUPFAM" id="SSF63712">
    <property type="entry name" value="Nicotinic receptor ligand binding domain-like"/>
    <property type="match status" value="1"/>
</dbReference>
<evidence type="ECO:0000256" key="14">
    <source>
        <dbReference type="ARBA" id="ARBA00023257"/>
    </source>
</evidence>
<dbReference type="Gene3D" id="2.70.170.10">
    <property type="entry name" value="Neurotransmitter-gated ion-channel ligand-binding domain"/>
    <property type="match status" value="1"/>
</dbReference>
<dbReference type="InterPro" id="IPR001390">
    <property type="entry name" value="GABAAa_rcpt"/>
</dbReference>
<keyword evidence="13" id="KW-0868">Chloride</keyword>
<organism evidence="22 23">
    <name type="scientific">Holothuria leucospilota</name>
    <name type="common">Black long sea cucumber</name>
    <name type="synonym">Mertensiothuria leucospilota</name>
    <dbReference type="NCBI Taxonomy" id="206669"/>
    <lineage>
        <taxon>Eukaryota</taxon>
        <taxon>Metazoa</taxon>
        <taxon>Echinodermata</taxon>
        <taxon>Eleutherozoa</taxon>
        <taxon>Echinozoa</taxon>
        <taxon>Holothuroidea</taxon>
        <taxon>Aspidochirotacea</taxon>
        <taxon>Aspidochirotida</taxon>
        <taxon>Holothuriidae</taxon>
        <taxon>Holothuria</taxon>
    </lineage>
</organism>
<keyword evidence="7 18" id="KW-0406">Ion transport</keyword>
<dbReference type="EMBL" id="JAIZAY010000015">
    <property type="protein sequence ID" value="KAJ8027935.1"/>
    <property type="molecule type" value="Genomic_DNA"/>
</dbReference>
<keyword evidence="5 18" id="KW-1133">Transmembrane helix</keyword>
<dbReference type="PROSITE" id="PS00236">
    <property type="entry name" value="NEUROTR_ION_CHANNEL"/>
    <property type="match status" value="1"/>
</dbReference>
<dbReference type="InterPro" id="IPR006028">
    <property type="entry name" value="GABAA/Glycine_rcpt"/>
</dbReference>
<comment type="subcellular location">
    <subcellularLocation>
        <location evidence="17">Postsynaptic cell membrane</location>
        <topology evidence="17">Multi-pass membrane protein</topology>
    </subcellularLocation>
</comment>
<evidence type="ECO:0000259" key="20">
    <source>
        <dbReference type="Pfam" id="PF02931"/>
    </source>
</evidence>
<dbReference type="PRINTS" id="PR00253">
    <property type="entry name" value="GABAARECEPTR"/>
</dbReference>
<dbReference type="GO" id="GO:0004890">
    <property type="term" value="F:GABA-A receptor activity"/>
    <property type="evidence" value="ECO:0007669"/>
    <property type="project" value="InterPro"/>
</dbReference>
<feature type="transmembrane region" description="Helical" evidence="18">
    <location>
        <begin position="350"/>
        <end position="370"/>
    </location>
</feature>
<feature type="transmembrane region" description="Helical" evidence="18">
    <location>
        <begin position="491"/>
        <end position="510"/>
    </location>
</feature>
<evidence type="ECO:0000256" key="8">
    <source>
        <dbReference type="ARBA" id="ARBA00023136"/>
    </source>
</evidence>
<evidence type="ECO:0000256" key="1">
    <source>
        <dbReference type="ARBA" id="ARBA00022448"/>
    </source>
</evidence>
<evidence type="ECO:0000256" key="17">
    <source>
        <dbReference type="ARBA" id="ARBA00034104"/>
    </source>
</evidence>
<dbReference type="Pfam" id="PF02932">
    <property type="entry name" value="Neur_chan_memb"/>
    <property type="match status" value="1"/>
</dbReference>
<keyword evidence="9" id="KW-1015">Disulfide bond</keyword>
<evidence type="ECO:0000256" key="11">
    <source>
        <dbReference type="ARBA" id="ARBA00023173"/>
    </source>
</evidence>
<evidence type="ECO:0000256" key="6">
    <source>
        <dbReference type="ARBA" id="ARBA00023018"/>
    </source>
</evidence>
<feature type="domain" description="Neurotransmitter-gated ion-channel ligand-binding" evidence="20">
    <location>
        <begin position="64"/>
        <end position="281"/>
    </location>
</feature>
<dbReference type="PANTHER" id="PTHR18945">
    <property type="entry name" value="NEUROTRANSMITTER GATED ION CHANNEL"/>
    <property type="match status" value="1"/>
</dbReference>
<evidence type="ECO:0000256" key="13">
    <source>
        <dbReference type="ARBA" id="ARBA00023214"/>
    </source>
</evidence>
<dbReference type="InterPro" id="IPR036734">
    <property type="entry name" value="Neur_chan_lig-bd_sf"/>
</dbReference>
<dbReference type="CDD" id="cd19049">
    <property type="entry name" value="LGIC_TM_anion"/>
    <property type="match status" value="1"/>
</dbReference>
<dbReference type="InterPro" id="IPR018000">
    <property type="entry name" value="Neurotransmitter_ion_chnl_CS"/>
</dbReference>
<comment type="similarity">
    <text evidence="18">Belongs to the ligand-gated ion channel (TC 1.A.9) family.</text>
</comment>
<dbReference type="InterPro" id="IPR036719">
    <property type="entry name" value="Neuro-gated_channel_TM_sf"/>
</dbReference>
<evidence type="ECO:0000256" key="10">
    <source>
        <dbReference type="ARBA" id="ARBA00023170"/>
    </source>
</evidence>
<dbReference type="InterPro" id="IPR006202">
    <property type="entry name" value="Neur_chan_lig-bd"/>
</dbReference>
<feature type="region of interest" description="Disordered" evidence="19">
    <location>
        <begin position="417"/>
        <end position="445"/>
    </location>
</feature>
<evidence type="ECO:0000256" key="15">
    <source>
        <dbReference type="ARBA" id="ARBA00023286"/>
    </source>
</evidence>
<keyword evidence="14" id="KW-0628">Postsynaptic cell membrane</keyword>
<evidence type="ECO:0000256" key="19">
    <source>
        <dbReference type="SAM" id="MobiDB-lite"/>
    </source>
</evidence>
<keyword evidence="8 18" id="KW-0472">Membrane</keyword>
<dbReference type="GO" id="GO:0005254">
    <property type="term" value="F:chloride channel activity"/>
    <property type="evidence" value="ECO:0007669"/>
    <property type="project" value="UniProtKB-KW"/>
</dbReference>
<keyword evidence="16 18" id="KW-0407">Ion channel</keyword>
<dbReference type="OrthoDB" id="203862at2759"/>
<name>A0A9Q1BK33_HOLLE</name>
<keyword evidence="10 22" id="KW-0675">Receptor</keyword>
<comment type="caution">
    <text evidence="22">The sequence shown here is derived from an EMBL/GenBank/DDBJ whole genome shotgun (WGS) entry which is preliminary data.</text>
</comment>
<feature type="compositionally biased region" description="Polar residues" evidence="19">
    <location>
        <begin position="429"/>
        <end position="440"/>
    </location>
</feature>
<dbReference type="NCBIfam" id="TIGR00860">
    <property type="entry name" value="LIC"/>
    <property type="match status" value="1"/>
</dbReference>
<dbReference type="InterPro" id="IPR006029">
    <property type="entry name" value="Neurotrans-gated_channel_TM"/>
</dbReference>
<keyword evidence="2" id="KW-1003">Cell membrane</keyword>
<evidence type="ECO:0000256" key="16">
    <source>
        <dbReference type="ARBA" id="ARBA00023303"/>
    </source>
</evidence>
<dbReference type="FunFam" id="2.70.170.10:FF:000003">
    <property type="entry name" value="Putative gamma-aminobutyric acid receptor subunit gamma-2"/>
    <property type="match status" value="1"/>
</dbReference>
<dbReference type="GO" id="GO:0034707">
    <property type="term" value="C:chloride channel complex"/>
    <property type="evidence" value="ECO:0007669"/>
    <property type="project" value="UniProtKB-KW"/>
</dbReference>
<keyword evidence="6" id="KW-0770">Synapse</keyword>
<evidence type="ECO:0000256" key="9">
    <source>
        <dbReference type="ARBA" id="ARBA00023157"/>
    </source>
</evidence>
<keyword evidence="12" id="KW-0325">Glycoprotein</keyword>
<evidence type="ECO:0000313" key="23">
    <source>
        <dbReference type="Proteomes" id="UP001152320"/>
    </source>
</evidence>
<evidence type="ECO:0000256" key="2">
    <source>
        <dbReference type="ARBA" id="ARBA00022475"/>
    </source>
</evidence>
<feature type="domain" description="Neurotransmitter-gated ion-channel transmembrane" evidence="21">
    <location>
        <begin position="289"/>
        <end position="505"/>
    </location>
</feature>